<accession>A0A1U8NQ64</accession>
<dbReference type="PANTHER" id="PTHR24559:SF447">
    <property type="entry name" value="RNA-DIRECTED DNA POLYMERASE HOMOLOG"/>
    <property type="match status" value="1"/>
</dbReference>
<dbReference type="PaxDb" id="3635-A0A1U8NQ64"/>
<organism evidence="1 2">
    <name type="scientific">Gossypium hirsutum</name>
    <name type="common">Upland cotton</name>
    <name type="synonym">Gossypium mexicanum</name>
    <dbReference type="NCBI Taxonomy" id="3635"/>
    <lineage>
        <taxon>Eukaryota</taxon>
        <taxon>Viridiplantae</taxon>
        <taxon>Streptophyta</taxon>
        <taxon>Embryophyta</taxon>
        <taxon>Tracheophyta</taxon>
        <taxon>Spermatophyta</taxon>
        <taxon>Magnoliopsida</taxon>
        <taxon>eudicotyledons</taxon>
        <taxon>Gunneridae</taxon>
        <taxon>Pentapetalae</taxon>
        <taxon>rosids</taxon>
        <taxon>malvids</taxon>
        <taxon>Malvales</taxon>
        <taxon>Malvaceae</taxon>
        <taxon>Malvoideae</taxon>
        <taxon>Gossypium</taxon>
    </lineage>
</organism>
<dbReference type="Gene3D" id="3.30.70.270">
    <property type="match status" value="1"/>
</dbReference>
<dbReference type="SUPFAM" id="SSF56672">
    <property type="entry name" value="DNA/RNA polymerases"/>
    <property type="match status" value="1"/>
</dbReference>
<name>A0A1U8NQ64_GOSHI</name>
<reference evidence="1" key="1">
    <citation type="journal article" date="2020" name="Nat. Genet.">
        <title>Genomic diversifications of five Gossypium allopolyploid species and their impact on cotton improvement.</title>
        <authorList>
            <person name="Chen Z.J."/>
            <person name="Sreedasyam A."/>
            <person name="Ando A."/>
            <person name="Song Q."/>
            <person name="De Santiago L.M."/>
            <person name="Hulse-Kemp A.M."/>
            <person name="Ding M."/>
            <person name="Ye W."/>
            <person name="Kirkbride R.C."/>
            <person name="Jenkins J."/>
            <person name="Plott C."/>
            <person name="Lovell J."/>
            <person name="Lin Y.M."/>
            <person name="Vaughn R."/>
            <person name="Liu B."/>
            <person name="Simpson S."/>
            <person name="Scheffler B.E."/>
            <person name="Wen L."/>
            <person name="Saski C.A."/>
            <person name="Grover C.E."/>
            <person name="Hu G."/>
            <person name="Conover J.L."/>
            <person name="Carlson J.W."/>
            <person name="Shu S."/>
            <person name="Boston L.B."/>
            <person name="Williams M."/>
            <person name="Peterson D.G."/>
            <person name="McGee K."/>
            <person name="Jones D.C."/>
            <person name="Wendel J.F."/>
            <person name="Stelly D.M."/>
            <person name="Grimwood J."/>
            <person name="Schmutz J."/>
        </authorList>
    </citation>
    <scope>NUCLEOTIDE SEQUENCE [LARGE SCALE GENOMIC DNA]</scope>
    <source>
        <strain evidence="1">cv. TM-1</strain>
    </source>
</reference>
<dbReference type="KEGG" id="ghi:107949843"/>
<dbReference type="STRING" id="3635.A0A1U8NQ64"/>
<dbReference type="GeneID" id="107949843"/>
<evidence type="ECO:0008006" key="3">
    <source>
        <dbReference type="Google" id="ProtNLM"/>
    </source>
</evidence>
<dbReference type="AlphaFoldDB" id="A0A1U8NQ64"/>
<dbReference type="PANTHER" id="PTHR24559">
    <property type="entry name" value="TRANSPOSON TY3-I GAG-POL POLYPROTEIN"/>
    <property type="match status" value="1"/>
</dbReference>
<keyword evidence="1" id="KW-1185">Reference proteome</keyword>
<proteinExistence type="predicted"/>
<gene>
    <name evidence="2" type="primary">LOC107949843</name>
</gene>
<dbReference type="RefSeq" id="XP_016740109.1">
    <property type="nucleotide sequence ID" value="XM_016884620.1"/>
</dbReference>
<dbReference type="InterPro" id="IPR043128">
    <property type="entry name" value="Rev_trsase/Diguanyl_cyclase"/>
</dbReference>
<evidence type="ECO:0000313" key="2">
    <source>
        <dbReference type="RefSeq" id="XP_016740109.1"/>
    </source>
</evidence>
<dbReference type="InterPro" id="IPR053134">
    <property type="entry name" value="RNA-dir_DNA_polymerase"/>
</dbReference>
<sequence>MRKAKIAEEDIEVVMIGERRNYLSTMISALVAEKLVCKGCEAFFAYVSVLGSKDFTVKDIRKVKDVPNIFPDKLLGLRSNHEMEFGIELLPGRASVSIAPYRMVPKELVELKAQIQKLLDCDFIWPMVYSRTEDEDDEHLRVVLKTLRGKQLYGKFSKCEFWLHEETFLGHVVSTEGIQVDPRKIETVLE</sequence>
<reference evidence="2" key="2">
    <citation type="submission" date="2025-08" db="UniProtKB">
        <authorList>
            <consortium name="RefSeq"/>
        </authorList>
    </citation>
    <scope>IDENTIFICATION</scope>
</reference>
<dbReference type="InterPro" id="IPR043502">
    <property type="entry name" value="DNA/RNA_pol_sf"/>
</dbReference>
<protein>
    <recommendedName>
        <fullName evidence="3">DNA/RNA polymerases superfamily protein</fullName>
    </recommendedName>
</protein>
<dbReference type="Proteomes" id="UP000818029">
    <property type="component" value="Chromosome D03"/>
</dbReference>
<evidence type="ECO:0000313" key="1">
    <source>
        <dbReference type="Proteomes" id="UP000818029"/>
    </source>
</evidence>